<dbReference type="AlphaFoldDB" id="A0A839DPA5"/>
<keyword evidence="2" id="KW-1185">Reference proteome</keyword>
<comment type="caution">
    <text evidence="1">The sequence shown here is derived from an EMBL/GenBank/DDBJ whole genome shotgun (WGS) entry which is preliminary data.</text>
</comment>
<dbReference type="EMBL" id="JACGWZ010000001">
    <property type="protein sequence ID" value="MBA8823822.1"/>
    <property type="molecule type" value="Genomic_DNA"/>
</dbReference>
<dbReference type="RefSeq" id="WP_220479518.1">
    <property type="nucleotide sequence ID" value="NZ_JACGWZ010000001.1"/>
</dbReference>
<name>A0A839DPA5_9PSEU</name>
<dbReference type="Gene3D" id="3.90.550.10">
    <property type="entry name" value="Spore Coat Polysaccharide Biosynthesis Protein SpsA, Chain A"/>
    <property type="match status" value="1"/>
</dbReference>
<protein>
    <recommendedName>
        <fullName evidence="3">Glycosyl transferase family 2</fullName>
    </recommendedName>
</protein>
<reference evidence="1 2" key="1">
    <citation type="submission" date="2020-07" db="EMBL/GenBank/DDBJ databases">
        <title>Sequencing the genomes of 1000 actinobacteria strains.</title>
        <authorList>
            <person name="Klenk H.-P."/>
        </authorList>
    </citation>
    <scope>NUCLEOTIDE SEQUENCE [LARGE SCALE GENOMIC DNA]</scope>
    <source>
        <strain evidence="1 2">DSM 45975</strain>
    </source>
</reference>
<organism evidence="1 2">
    <name type="scientific">Halosaccharopolyspora lacisalsi</name>
    <dbReference type="NCBI Taxonomy" id="1000566"/>
    <lineage>
        <taxon>Bacteria</taxon>
        <taxon>Bacillati</taxon>
        <taxon>Actinomycetota</taxon>
        <taxon>Actinomycetes</taxon>
        <taxon>Pseudonocardiales</taxon>
        <taxon>Pseudonocardiaceae</taxon>
        <taxon>Halosaccharopolyspora</taxon>
    </lineage>
</organism>
<accession>A0A839DPA5</accession>
<evidence type="ECO:0000313" key="1">
    <source>
        <dbReference type="EMBL" id="MBA8823822.1"/>
    </source>
</evidence>
<gene>
    <name evidence="1" type="ORF">FHX42_001151</name>
</gene>
<dbReference type="Proteomes" id="UP000569329">
    <property type="component" value="Unassembled WGS sequence"/>
</dbReference>
<sequence length="241" mass="26169">MHEGELFAEAPLWIAYESLAKQALPQGWAWEWLVQEDGQEGFLTGVLPEEERISSGSSRHGGAGVARAMVLSCASGELVKVLDVDDVLSDGVLARDIEALSLSAVDWTTSRVLDLLSDGSTVGFDQDPHEGVLARRSVLEHWRAHGHRSSVHPATLCVRRELLLALGGWMALPASEDTGLLIALNAVSDGYFSAECGLFYRKWDGQTTKHAAHSTGPEHEARMNIIDARVEALATTFPSRT</sequence>
<proteinExistence type="predicted"/>
<evidence type="ECO:0000313" key="2">
    <source>
        <dbReference type="Proteomes" id="UP000569329"/>
    </source>
</evidence>
<dbReference type="InterPro" id="IPR029044">
    <property type="entry name" value="Nucleotide-diphossugar_trans"/>
</dbReference>
<evidence type="ECO:0008006" key="3">
    <source>
        <dbReference type="Google" id="ProtNLM"/>
    </source>
</evidence>
<dbReference type="CDD" id="cd00761">
    <property type="entry name" value="Glyco_tranf_GTA_type"/>
    <property type="match status" value="1"/>
</dbReference>
<dbReference type="SUPFAM" id="SSF53448">
    <property type="entry name" value="Nucleotide-diphospho-sugar transferases"/>
    <property type="match status" value="1"/>
</dbReference>